<dbReference type="AlphaFoldDB" id="A0A7X9LEP0"/>
<feature type="transmembrane region" description="Helical" evidence="1">
    <location>
        <begin position="157"/>
        <end position="179"/>
    </location>
</feature>
<name>A0A7X9LEP0_STRRT</name>
<keyword evidence="1" id="KW-0472">Membrane</keyword>
<keyword evidence="1" id="KW-0812">Transmembrane</keyword>
<feature type="transmembrane region" description="Helical" evidence="1">
    <location>
        <begin position="199"/>
        <end position="217"/>
    </location>
</feature>
<evidence type="ECO:0000256" key="1">
    <source>
        <dbReference type="SAM" id="Phobius"/>
    </source>
</evidence>
<keyword evidence="1" id="KW-1133">Transmembrane helix</keyword>
<gene>
    <name evidence="2" type="ORF">HHO37_08025</name>
</gene>
<sequence>MALFLTTLKKEIFSKKSLFVGAFFLISSYLIGRHSSSVSSLLDGELTNSLFVLYALLGYLFSSVLFSGLLAGEIESQTMRFLVPYLSRRSIYLFKYLASTSYFLVLTFVSLIILFITKGTVNIPFYSLLAILGFYLYIQSLVMLVSVSAGSERLSNLINLMLSILFPILYTASLLKSWPILEPFRWLFPYHYLSKTWEIIILYFLSAVLVFAGQLIFEKREI</sequence>
<organism evidence="2 3">
    <name type="scientific">Streptococcus ratti</name>
    <dbReference type="NCBI Taxonomy" id="1341"/>
    <lineage>
        <taxon>Bacteria</taxon>
        <taxon>Bacillati</taxon>
        <taxon>Bacillota</taxon>
        <taxon>Bacilli</taxon>
        <taxon>Lactobacillales</taxon>
        <taxon>Streptococcaceae</taxon>
        <taxon>Streptococcus</taxon>
    </lineage>
</organism>
<evidence type="ECO:0000313" key="2">
    <source>
        <dbReference type="EMBL" id="NMD49607.1"/>
    </source>
</evidence>
<reference evidence="2 3" key="1">
    <citation type="submission" date="2020-04" db="EMBL/GenBank/DDBJ databases">
        <title>MicrobeNet Type strains.</title>
        <authorList>
            <person name="Nicholson A.C."/>
        </authorList>
    </citation>
    <scope>NUCLEOTIDE SEQUENCE [LARGE SCALE GENOMIC DNA]</scope>
    <source>
        <strain evidence="2 3">DSM 22768</strain>
    </source>
</reference>
<protein>
    <submittedName>
        <fullName evidence="2">Uncharacterized protein</fullName>
    </submittedName>
</protein>
<feature type="transmembrane region" description="Helical" evidence="1">
    <location>
        <begin position="12"/>
        <end position="31"/>
    </location>
</feature>
<feature type="transmembrane region" description="Helical" evidence="1">
    <location>
        <begin position="123"/>
        <end position="145"/>
    </location>
</feature>
<comment type="caution">
    <text evidence="2">The sequence shown here is derived from an EMBL/GenBank/DDBJ whole genome shotgun (WGS) entry which is preliminary data.</text>
</comment>
<dbReference type="Proteomes" id="UP000532121">
    <property type="component" value="Unassembled WGS sequence"/>
</dbReference>
<dbReference type="EMBL" id="JABASA010000017">
    <property type="protein sequence ID" value="NMD49607.1"/>
    <property type="molecule type" value="Genomic_DNA"/>
</dbReference>
<feature type="transmembrane region" description="Helical" evidence="1">
    <location>
        <begin position="51"/>
        <end position="72"/>
    </location>
</feature>
<evidence type="ECO:0000313" key="3">
    <source>
        <dbReference type="Proteomes" id="UP000532121"/>
    </source>
</evidence>
<dbReference type="RefSeq" id="WP_003089805.1">
    <property type="nucleotide sequence ID" value="NZ_CP043405.1"/>
</dbReference>
<feature type="transmembrane region" description="Helical" evidence="1">
    <location>
        <begin position="93"/>
        <end position="117"/>
    </location>
</feature>
<proteinExistence type="predicted"/>
<accession>A0A7X9LEP0</accession>